<feature type="transmembrane region" description="Helical" evidence="1">
    <location>
        <begin position="38"/>
        <end position="55"/>
    </location>
</feature>
<accession>A0ABX6F702</accession>
<feature type="domain" description="VanZ-like" evidence="2">
    <location>
        <begin position="35"/>
        <end position="146"/>
    </location>
</feature>
<protein>
    <submittedName>
        <fullName evidence="3">YJR112W-A</fullName>
    </submittedName>
</protein>
<keyword evidence="1" id="KW-0812">Transmembrane</keyword>
<evidence type="ECO:0000259" key="2">
    <source>
        <dbReference type="Pfam" id="PF04892"/>
    </source>
</evidence>
<evidence type="ECO:0000313" key="3">
    <source>
        <dbReference type="EMBL" id="QGN18083.1"/>
    </source>
</evidence>
<dbReference type="PANTHER" id="PTHR28008:SF1">
    <property type="entry name" value="DOMAIN PROTEIN, PUTATIVE (AFU_ORTHOLOGUE AFUA_3G10980)-RELATED"/>
    <property type="match status" value="1"/>
</dbReference>
<organism evidence="3 4">
    <name type="scientific">Kluyveromyces marxianus</name>
    <name type="common">Yeast</name>
    <name type="synonym">Candida kefyr</name>
    <dbReference type="NCBI Taxonomy" id="4911"/>
    <lineage>
        <taxon>Eukaryota</taxon>
        <taxon>Fungi</taxon>
        <taxon>Dikarya</taxon>
        <taxon>Ascomycota</taxon>
        <taxon>Saccharomycotina</taxon>
        <taxon>Saccharomycetes</taxon>
        <taxon>Saccharomycetales</taxon>
        <taxon>Saccharomycetaceae</taxon>
        <taxon>Kluyveromyces</taxon>
    </lineage>
</organism>
<gene>
    <name evidence="3" type="ORF">FIM1_4402</name>
</gene>
<sequence>MFRKKYGVAFCLFSVVVLFLGLTTNSKLAVITSSHDKAAHFIAFGAETMLFVAMFEPQYIDLRELASKLHILGKWVPETVSDRLREAFLDRDASISKYVLAFVVCCLGASTLSEFAQFFLSGGKRSFDVFDMLCNAAGSTVGLLAAYKMEH</sequence>
<keyword evidence="1" id="KW-0472">Membrane</keyword>
<dbReference type="Pfam" id="PF04892">
    <property type="entry name" value="VanZ"/>
    <property type="match status" value="1"/>
</dbReference>
<dbReference type="InterPro" id="IPR006976">
    <property type="entry name" value="VanZ-like"/>
</dbReference>
<dbReference type="Proteomes" id="UP000422736">
    <property type="component" value="Chromosome 7"/>
</dbReference>
<name>A0ABX6F702_KLUMA</name>
<reference evidence="3 4" key="2">
    <citation type="submission" date="2019-11" db="EMBL/GenBank/DDBJ databases">
        <authorList>
            <person name="Lu H."/>
        </authorList>
    </citation>
    <scope>NUCLEOTIDE SEQUENCE [LARGE SCALE GENOMIC DNA]</scope>
    <source>
        <strain evidence="3 4">FIM1</strain>
    </source>
</reference>
<keyword evidence="1" id="KW-1133">Transmembrane helix</keyword>
<reference evidence="3 4" key="1">
    <citation type="submission" date="2016-03" db="EMBL/GenBank/DDBJ databases">
        <title>How can Kluyveromyces marxianus grow so fast - potential evolutionary course in Saccharomyces Complex revealed by comparative genomics.</title>
        <authorList>
            <person name="Mo W."/>
            <person name="Lu W."/>
            <person name="Yang X."/>
            <person name="Qi J."/>
            <person name="Lv H."/>
        </authorList>
    </citation>
    <scope>NUCLEOTIDE SEQUENCE [LARGE SCALE GENOMIC DNA]</scope>
    <source>
        <strain evidence="3 4">FIM1</strain>
    </source>
</reference>
<dbReference type="EMBL" id="CP015061">
    <property type="protein sequence ID" value="QGN18083.1"/>
    <property type="molecule type" value="Genomic_DNA"/>
</dbReference>
<dbReference type="PANTHER" id="PTHR28008">
    <property type="entry name" value="DOMAIN PROTEIN, PUTATIVE (AFU_ORTHOLOGUE AFUA_3G10980)-RELATED"/>
    <property type="match status" value="1"/>
</dbReference>
<proteinExistence type="predicted"/>
<feature type="transmembrane region" description="Helical" evidence="1">
    <location>
        <begin position="98"/>
        <end position="120"/>
    </location>
</feature>
<evidence type="ECO:0000313" key="4">
    <source>
        <dbReference type="Proteomes" id="UP000422736"/>
    </source>
</evidence>
<evidence type="ECO:0000256" key="1">
    <source>
        <dbReference type="SAM" id="Phobius"/>
    </source>
</evidence>
<keyword evidence="4" id="KW-1185">Reference proteome</keyword>